<evidence type="ECO:0000256" key="2">
    <source>
        <dbReference type="SAM" id="SignalP"/>
    </source>
</evidence>
<evidence type="ECO:0000313" key="5">
    <source>
        <dbReference type="Proteomes" id="UP000594468"/>
    </source>
</evidence>
<evidence type="ECO:0000256" key="1">
    <source>
        <dbReference type="SAM" id="MobiDB-lite"/>
    </source>
</evidence>
<dbReference type="SMART" id="SM00287">
    <property type="entry name" value="SH3b"/>
    <property type="match status" value="2"/>
</dbReference>
<feature type="signal peptide" evidence="2">
    <location>
        <begin position="1"/>
        <end position="26"/>
    </location>
</feature>
<protein>
    <submittedName>
        <fullName evidence="4">SH3 domain-containing protein</fullName>
    </submittedName>
</protein>
<feature type="chain" id="PRO_5032530890" evidence="2">
    <location>
        <begin position="27"/>
        <end position="665"/>
    </location>
</feature>
<organism evidence="4 5">
    <name type="scientific">Phototrophicus methaneseepsis</name>
    <dbReference type="NCBI Taxonomy" id="2710758"/>
    <lineage>
        <taxon>Bacteria</taxon>
        <taxon>Bacillati</taxon>
        <taxon>Chloroflexota</taxon>
        <taxon>Candidatus Thermofontia</taxon>
        <taxon>Phototrophicales</taxon>
        <taxon>Phototrophicaceae</taxon>
        <taxon>Phototrophicus</taxon>
    </lineage>
</organism>
<reference evidence="4 5" key="1">
    <citation type="submission" date="2020-02" db="EMBL/GenBank/DDBJ databases">
        <authorList>
            <person name="Zheng R.K."/>
            <person name="Sun C.M."/>
        </authorList>
    </citation>
    <scope>NUCLEOTIDE SEQUENCE [LARGE SCALE GENOMIC DNA]</scope>
    <source>
        <strain evidence="5">rifampicinis</strain>
    </source>
</reference>
<dbReference type="EMBL" id="CP062983">
    <property type="protein sequence ID" value="QPC81944.1"/>
    <property type="molecule type" value="Genomic_DNA"/>
</dbReference>
<feature type="domain" description="SH3b" evidence="3">
    <location>
        <begin position="214"/>
        <end position="282"/>
    </location>
</feature>
<proteinExistence type="predicted"/>
<keyword evidence="2" id="KW-0732">Signal</keyword>
<gene>
    <name evidence="4" type="ORF">G4Y79_19985</name>
</gene>
<dbReference type="KEGG" id="pmet:G4Y79_19985"/>
<feature type="compositionally biased region" description="Polar residues" evidence="1">
    <location>
        <begin position="57"/>
        <end position="70"/>
    </location>
</feature>
<dbReference type="RefSeq" id="WP_195170014.1">
    <property type="nucleotide sequence ID" value="NZ_CP062983.1"/>
</dbReference>
<keyword evidence="5" id="KW-1185">Reference proteome</keyword>
<dbReference type="Gene3D" id="2.30.30.40">
    <property type="entry name" value="SH3 Domains"/>
    <property type="match status" value="1"/>
</dbReference>
<feature type="compositionally biased region" description="Low complexity" evidence="1">
    <location>
        <begin position="72"/>
        <end position="92"/>
    </location>
</feature>
<sequence>MRLPIRLFICLVALSLLLSSAMSILAQDAPTPFIPVISDDEGGDNSAAPTLDANVTPVPTQANPAETTVPDQEGTPTEPTEQPAEATPTPLPEAQIPNEALECPIQVQEAVTATELICTDMLPGQACIGNGIIQAQPRTATEGFAFSQPGDRTEFSGLNSLALTTSNTENLVWAIVDAVAPFTTRDSGTSANATLIAFGDVSMSNTGDTYDPNFQTATVLAQQGLNVRRTPDERGVVVYQLEPSQEVVVTGRTADNQWIRIEIPSAFSGVGWVYAPYMGVDLETLEYVDADSPRPQLEAPEFGPMQAFSMQSTRYESCENTPDSGLLIQSPSGLADAVLVRINGVRIELNGAVFVQAQPDMGMEVDVLEGEALINAADTDVTATAGNAVRVGMTAEMTPNSAPSIFGYDETAVGLLPISLLPRPFGVMPASGEAAPTPLPSDADDTTQTADDTSAASTPAAPSVAECLITAVDAPKNIRSGPGVSFPTVGALASGSSTVATGQANDSFNFTWYQVEEGWLRFDTVEASPGCTDLPVVEAPTQAAVTPTITATPSISLSSSELGAVCATGSVSTSGTSAGEELALELGGTWQATSGTRITVTTNGGMFRGEYGDYIRLTDSNDVILAQSGESTSLSYTFTADTTFTIGFSAANGDTVQATITCASA</sequence>
<feature type="region of interest" description="Disordered" evidence="1">
    <location>
        <begin position="38"/>
        <end position="92"/>
    </location>
</feature>
<evidence type="ECO:0000259" key="3">
    <source>
        <dbReference type="SMART" id="SM00287"/>
    </source>
</evidence>
<dbReference type="Proteomes" id="UP000594468">
    <property type="component" value="Chromosome"/>
</dbReference>
<dbReference type="InterPro" id="IPR003646">
    <property type="entry name" value="SH3-like_bac-type"/>
</dbReference>
<feature type="region of interest" description="Disordered" evidence="1">
    <location>
        <begin position="431"/>
        <end position="459"/>
    </location>
</feature>
<dbReference type="AlphaFoldDB" id="A0A7S8IE09"/>
<feature type="compositionally biased region" description="Low complexity" evidence="1">
    <location>
        <begin position="446"/>
        <end position="459"/>
    </location>
</feature>
<accession>A0A7S8IE09</accession>
<name>A0A7S8IE09_9CHLR</name>
<feature type="domain" description="SH3b" evidence="3">
    <location>
        <begin position="464"/>
        <end position="528"/>
    </location>
</feature>
<evidence type="ECO:0000313" key="4">
    <source>
        <dbReference type="EMBL" id="QPC81944.1"/>
    </source>
</evidence>